<accession>A0A6A6YHL7</accession>
<reference evidence="1 3" key="1">
    <citation type="journal article" date="2020" name="Stud. Mycol.">
        <title>101 Dothideomycetes genomes: a test case for predicting lifestyles and emergence of pathogens.</title>
        <authorList>
            <person name="Haridas S."/>
            <person name="Albert R."/>
            <person name="Binder M."/>
            <person name="Bloem J."/>
            <person name="Labutti K."/>
            <person name="Salamov A."/>
            <person name="Andreopoulos B."/>
            <person name="Baker S."/>
            <person name="Barry K."/>
            <person name="Bills G."/>
            <person name="Bluhm B."/>
            <person name="Cannon C."/>
            <person name="Castanera R."/>
            <person name="Culley D."/>
            <person name="Daum C."/>
            <person name="Ezra D."/>
            <person name="Gonzalez J."/>
            <person name="Henrissat B."/>
            <person name="Kuo A."/>
            <person name="Liang C."/>
            <person name="Lipzen A."/>
            <person name="Lutzoni F."/>
            <person name="Magnuson J."/>
            <person name="Mondo S."/>
            <person name="Nolan M."/>
            <person name="Ohm R."/>
            <person name="Pangilinan J."/>
            <person name="Park H.-J."/>
            <person name="Ramirez L."/>
            <person name="Alfaro M."/>
            <person name="Sun H."/>
            <person name="Tritt A."/>
            <person name="Yoshinaga Y."/>
            <person name="Zwiers L.-H."/>
            <person name="Turgeon B."/>
            <person name="Goodwin S."/>
            <person name="Spatafora J."/>
            <person name="Crous P."/>
            <person name="Grigoriev I."/>
        </authorList>
    </citation>
    <scope>NUCLEOTIDE SEQUENCE</scope>
    <source>
        <strain evidence="1 3">CBS 304.34</strain>
    </source>
</reference>
<proteinExistence type="predicted"/>
<protein>
    <submittedName>
        <fullName evidence="1 3">Uncharacterized protein</fullName>
    </submittedName>
</protein>
<dbReference type="AlphaFoldDB" id="A0A6A6YHL7"/>
<dbReference type="RefSeq" id="XP_033574351.1">
    <property type="nucleotide sequence ID" value="XM_033722198.1"/>
</dbReference>
<keyword evidence="2" id="KW-1185">Reference proteome</keyword>
<reference evidence="3" key="3">
    <citation type="submission" date="2025-04" db="UniProtKB">
        <authorList>
            <consortium name="RefSeq"/>
        </authorList>
    </citation>
    <scope>IDENTIFICATION</scope>
    <source>
        <strain evidence="3">CBS 304.34</strain>
    </source>
</reference>
<evidence type="ECO:0000313" key="2">
    <source>
        <dbReference type="Proteomes" id="UP000504636"/>
    </source>
</evidence>
<dbReference type="Proteomes" id="UP000504636">
    <property type="component" value="Unplaced"/>
</dbReference>
<evidence type="ECO:0000313" key="1">
    <source>
        <dbReference type="EMBL" id="KAF2807387.1"/>
    </source>
</evidence>
<reference evidence="3" key="2">
    <citation type="submission" date="2020-04" db="EMBL/GenBank/DDBJ databases">
        <authorList>
            <consortium name="NCBI Genome Project"/>
        </authorList>
    </citation>
    <scope>NUCLEOTIDE SEQUENCE</scope>
    <source>
        <strain evidence="3">CBS 304.34</strain>
    </source>
</reference>
<organism evidence="1">
    <name type="scientific">Mytilinidion resinicola</name>
    <dbReference type="NCBI Taxonomy" id="574789"/>
    <lineage>
        <taxon>Eukaryota</taxon>
        <taxon>Fungi</taxon>
        <taxon>Dikarya</taxon>
        <taxon>Ascomycota</taxon>
        <taxon>Pezizomycotina</taxon>
        <taxon>Dothideomycetes</taxon>
        <taxon>Pleosporomycetidae</taxon>
        <taxon>Mytilinidiales</taxon>
        <taxon>Mytilinidiaceae</taxon>
        <taxon>Mytilinidion</taxon>
    </lineage>
</organism>
<dbReference type="EMBL" id="MU003705">
    <property type="protein sequence ID" value="KAF2807387.1"/>
    <property type="molecule type" value="Genomic_DNA"/>
</dbReference>
<dbReference type="GeneID" id="54463091"/>
<dbReference type="OrthoDB" id="10380301at2759"/>
<evidence type="ECO:0000313" key="3">
    <source>
        <dbReference type="RefSeq" id="XP_033574351.1"/>
    </source>
</evidence>
<gene>
    <name evidence="1 3" type="ORF">BDZ99DRAFT_478873</name>
</gene>
<sequence length="260" mass="29391">MAQAPETLPDFSDRLSNLSPALPALLWNAHDDVLRFHACILARDIATHATVDRHYSAFTVARIVVQGASLPLPGEKETDQLAKICARIFRYLYGEVEEIFKYDLYRGMIDLVQTVEEKGPGLVTHGTMLMLCELYVLADDHDDVADRKIWFDGIRKAGVGLCKWTEGKREWNEDVLELLYYVEFTLGCKMGAQREGRALLFELSVTLRRLADTLPAPKSEELVRKIQRRVDGMQKVCLWMDQAEMDGMTAALRDIGIGSV</sequence>
<name>A0A6A6YHL7_9PEZI</name>